<dbReference type="AlphaFoldDB" id="A0A0L0VFS8"/>
<comment type="caution">
    <text evidence="2">The sequence shown here is derived from an EMBL/GenBank/DDBJ whole genome shotgun (WGS) entry which is preliminary data.</text>
</comment>
<feature type="region of interest" description="Disordered" evidence="1">
    <location>
        <begin position="343"/>
        <end position="371"/>
    </location>
</feature>
<sequence>MTMAGSLGSILSKAQGKFFDMAKQAYPGRFNPGVFASCDYFIKILLDPKQHPKNNHLCNLFGFAIRREFSCEAHPDIKQAPLAMEQPHHVLTISSNMFGKARLSYGDVGKLLTLWETDGVPLHSGCVCKSCLELKPLFKPPTPTKKKKQAKKTQITRVASEVKVLTDYINISGANQHYLLEHSHLHFPDNLPPLHLNIHLDVTSIQEETRKRNFMDGTDWPFKLTLGGYVYTLVACGFWNTFHYWGKVLQTSAGMTDVWLHNDANNHGYAQLINRVPGSIAGKAPHTIGYCTPKTWTPSETQFIGELIEKIQRDNPKPVGELPFLQARALLHLSYGSVAIPHDPTMPQGSLPASHSIPPTTSHSNPQTSTI</sequence>
<protein>
    <submittedName>
        <fullName evidence="2">Uncharacterized protein</fullName>
    </submittedName>
</protein>
<dbReference type="EMBL" id="AJIL01000060">
    <property type="protein sequence ID" value="KNE98155.1"/>
    <property type="molecule type" value="Genomic_DNA"/>
</dbReference>
<keyword evidence="3" id="KW-1185">Reference proteome</keyword>
<dbReference type="OrthoDB" id="10607870at2759"/>
<organism evidence="2 3">
    <name type="scientific">Puccinia striiformis f. sp. tritici PST-78</name>
    <dbReference type="NCBI Taxonomy" id="1165861"/>
    <lineage>
        <taxon>Eukaryota</taxon>
        <taxon>Fungi</taxon>
        <taxon>Dikarya</taxon>
        <taxon>Basidiomycota</taxon>
        <taxon>Pucciniomycotina</taxon>
        <taxon>Pucciniomycetes</taxon>
        <taxon>Pucciniales</taxon>
        <taxon>Pucciniaceae</taxon>
        <taxon>Puccinia</taxon>
    </lineage>
</organism>
<name>A0A0L0VFS8_9BASI</name>
<evidence type="ECO:0000313" key="2">
    <source>
        <dbReference type="EMBL" id="KNE98155.1"/>
    </source>
</evidence>
<dbReference type="Proteomes" id="UP000054564">
    <property type="component" value="Unassembled WGS sequence"/>
</dbReference>
<gene>
    <name evidence="2" type="ORF">PSTG_08619</name>
</gene>
<evidence type="ECO:0000256" key="1">
    <source>
        <dbReference type="SAM" id="MobiDB-lite"/>
    </source>
</evidence>
<accession>A0A0L0VFS8</accession>
<feature type="compositionally biased region" description="Polar residues" evidence="1">
    <location>
        <begin position="347"/>
        <end position="371"/>
    </location>
</feature>
<evidence type="ECO:0000313" key="3">
    <source>
        <dbReference type="Proteomes" id="UP000054564"/>
    </source>
</evidence>
<proteinExistence type="predicted"/>
<reference evidence="3" key="1">
    <citation type="submission" date="2014-03" db="EMBL/GenBank/DDBJ databases">
        <title>The Genome Sequence of Puccinia striiformis f. sp. tritici PST-78.</title>
        <authorList>
            <consortium name="The Broad Institute Genome Sequencing Platform"/>
            <person name="Cuomo C."/>
            <person name="Hulbert S."/>
            <person name="Chen X."/>
            <person name="Walker B."/>
            <person name="Young S.K."/>
            <person name="Zeng Q."/>
            <person name="Gargeya S."/>
            <person name="Fitzgerald M."/>
            <person name="Haas B."/>
            <person name="Abouelleil A."/>
            <person name="Alvarado L."/>
            <person name="Arachchi H.M."/>
            <person name="Berlin A.M."/>
            <person name="Chapman S.B."/>
            <person name="Goldberg J."/>
            <person name="Griggs A."/>
            <person name="Gujja S."/>
            <person name="Hansen M."/>
            <person name="Howarth C."/>
            <person name="Imamovic A."/>
            <person name="Larimer J."/>
            <person name="McCowan C."/>
            <person name="Montmayeur A."/>
            <person name="Murphy C."/>
            <person name="Neiman D."/>
            <person name="Pearson M."/>
            <person name="Priest M."/>
            <person name="Roberts A."/>
            <person name="Saif S."/>
            <person name="Shea T."/>
            <person name="Sisk P."/>
            <person name="Sykes S."/>
            <person name="Wortman J."/>
            <person name="Nusbaum C."/>
            <person name="Birren B."/>
        </authorList>
    </citation>
    <scope>NUCLEOTIDE SEQUENCE [LARGE SCALE GENOMIC DNA]</scope>
    <source>
        <strain evidence="3">race PST-78</strain>
    </source>
</reference>